<dbReference type="AlphaFoldDB" id="A0A117NIV2"/>
<proteinExistence type="predicted"/>
<protein>
    <submittedName>
        <fullName evidence="1">Uncharacterized protein</fullName>
    </submittedName>
</protein>
<accession>A0A117NIV2</accession>
<comment type="caution">
    <text evidence="1">The sequence shown here is derived from an EMBL/GenBank/DDBJ whole genome shotgun (WGS) entry which is preliminary data.</text>
</comment>
<keyword evidence="1" id="KW-0496">Mitochondrion</keyword>
<geneLocation type="mitochondrion" evidence="1"/>
<evidence type="ECO:0000313" key="1">
    <source>
        <dbReference type="EMBL" id="KUM50570.1"/>
    </source>
</evidence>
<gene>
    <name evidence="1" type="ORF">ABT39_MTgene414</name>
</gene>
<sequence length="75" mass="8193">MGPKGIILHNNYYCCSGQQLLKIDSALGKLLYLTYRWEGTGRKAGSINSTSSAPLSEIGLARLLDSDICPTNYLQ</sequence>
<dbReference type="EMBL" id="LKAM01000001">
    <property type="protein sequence ID" value="KUM50570.1"/>
    <property type="molecule type" value="Genomic_DNA"/>
</dbReference>
<reference evidence="1" key="1">
    <citation type="journal article" date="2015" name="Genome Biol. Evol.">
        <title>Organellar Genomes of White Spruce (Picea glauca): Assembly and Annotation.</title>
        <authorList>
            <person name="Jackman S.D."/>
            <person name="Warren R.L."/>
            <person name="Gibb E.A."/>
            <person name="Vandervalk B.P."/>
            <person name="Mohamadi H."/>
            <person name="Chu J."/>
            <person name="Raymond A."/>
            <person name="Pleasance S."/>
            <person name="Coope R."/>
            <person name="Wildung M.R."/>
            <person name="Ritland C.E."/>
            <person name="Bousquet J."/>
            <person name="Jones S.J."/>
            <person name="Bohlmann J."/>
            <person name="Birol I."/>
        </authorList>
    </citation>
    <scope>NUCLEOTIDE SEQUENCE [LARGE SCALE GENOMIC DNA]</scope>
    <source>
        <tissue evidence="1">Flushing bud</tissue>
    </source>
</reference>
<name>A0A117NIV2_PICGL</name>
<organism evidence="1">
    <name type="scientific">Picea glauca</name>
    <name type="common">White spruce</name>
    <name type="synonym">Pinus glauca</name>
    <dbReference type="NCBI Taxonomy" id="3330"/>
    <lineage>
        <taxon>Eukaryota</taxon>
        <taxon>Viridiplantae</taxon>
        <taxon>Streptophyta</taxon>
        <taxon>Embryophyta</taxon>
        <taxon>Tracheophyta</taxon>
        <taxon>Spermatophyta</taxon>
        <taxon>Pinopsida</taxon>
        <taxon>Pinidae</taxon>
        <taxon>Conifers I</taxon>
        <taxon>Pinales</taxon>
        <taxon>Pinaceae</taxon>
        <taxon>Picea</taxon>
    </lineage>
</organism>